<dbReference type="GO" id="GO:0031992">
    <property type="term" value="F:energy transducer activity"/>
    <property type="evidence" value="ECO:0007669"/>
    <property type="project" value="TreeGrafter"/>
</dbReference>
<evidence type="ECO:0000313" key="12">
    <source>
        <dbReference type="EMBL" id="SUE34564.1"/>
    </source>
</evidence>
<dbReference type="AlphaFoldDB" id="A0A379MS57"/>
<name>A0A379MS57_9BACT</name>
<dbReference type="GO" id="GO:0055085">
    <property type="term" value="P:transmembrane transport"/>
    <property type="evidence" value="ECO:0007669"/>
    <property type="project" value="InterPro"/>
</dbReference>
<dbReference type="Proteomes" id="UP000255233">
    <property type="component" value="Unassembled WGS sequence"/>
</dbReference>
<comment type="similarity">
    <text evidence="2">Belongs to the TonB family.</text>
</comment>
<evidence type="ECO:0000256" key="1">
    <source>
        <dbReference type="ARBA" id="ARBA00004383"/>
    </source>
</evidence>
<keyword evidence="5" id="KW-0997">Cell inner membrane</keyword>
<dbReference type="EMBL" id="UGVL01000001">
    <property type="protein sequence ID" value="SUE34564.1"/>
    <property type="molecule type" value="Genomic_DNA"/>
</dbReference>
<sequence length="491" mass="54845">MKHLLLPLHILLLLCPPLAAHGTRQPAYPPPKQPAARQLKHYDTAPRDYISYLAASSANPFELETDGHPIDSATLPWNETFRLAPGDSLRIRRMIDSLYIAEPGPGDDSGCFRLYSRYPYIPAEPQDDGTQTNGYTGLFPFRPGNEKLNGLHTSSLPVLGNATMRIVYTFRDDEGEPILLTDDYENAWFRSAVGDGWGENSFHFRFRDSSRTFQDIRNGYIEIEITTPARYDHVTLSAAEVGQTFFPGGQPVRLLAFGPGYFHLSYPNLSLRTLQQIHLAFFRAGKELPQRLLAGGVIGRDFYDFSRAHPGLTPRKFTARRKNMEHRPAGEFAEVFWTGVDADRIVLYCPRTDAVVASRIIVFSRDETGAYGFSLLRKGNDGVLRPLAGDPEGMTPPEYREGREAMFRKIAASIVYPPAAAANGIEGTVYVSATIGRDGRMVSTRVQQGVDPQLDAEALRVVALLKTWKPATKQGRTTEMNVLLPIVFRIR</sequence>
<organism evidence="12 13">
    <name type="scientific">Rikenella microfusus</name>
    <dbReference type="NCBI Taxonomy" id="28139"/>
    <lineage>
        <taxon>Bacteria</taxon>
        <taxon>Pseudomonadati</taxon>
        <taxon>Bacteroidota</taxon>
        <taxon>Bacteroidia</taxon>
        <taxon>Bacteroidales</taxon>
        <taxon>Rikenellaceae</taxon>
        <taxon>Rikenella</taxon>
    </lineage>
</organism>
<evidence type="ECO:0000256" key="2">
    <source>
        <dbReference type="ARBA" id="ARBA00006555"/>
    </source>
</evidence>
<dbReference type="PANTHER" id="PTHR33446:SF2">
    <property type="entry name" value="PROTEIN TONB"/>
    <property type="match status" value="1"/>
</dbReference>
<feature type="signal peptide" evidence="10">
    <location>
        <begin position="1"/>
        <end position="19"/>
    </location>
</feature>
<dbReference type="RefSeq" id="WP_051214508.1">
    <property type="nucleotide sequence ID" value="NZ_UGVL01000001.1"/>
</dbReference>
<dbReference type="SUPFAM" id="SSF74653">
    <property type="entry name" value="TolA/TonB C-terminal domain"/>
    <property type="match status" value="1"/>
</dbReference>
<protein>
    <submittedName>
        <fullName evidence="12">TonB family C-terminal domain</fullName>
    </submittedName>
</protein>
<dbReference type="InterPro" id="IPR006260">
    <property type="entry name" value="TonB/TolA_C"/>
</dbReference>
<dbReference type="NCBIfam" id="TIGR01352">
    <property type="entry name" value="tonB_Cterm"/>
    <property type="match status" value="1"/>
</dbReference>
<proteinExistence type="inferred from homology"/>
<keyword evidence="8" id="KW-1133">Transmembrane helix</keyword>
<evidence type="ECO:0000256" key="10">
    <source>
        <dbReference type="SAM" id="SignalP"/>
    </source>
</evidence>
<evidence type="ECO:0000256" key="7">
    <source>
        <dbReference type="ARBA" id="ARBA00022927"/>
    </source>
</evidence>
<evidence type="ECO:0000256" key="3">
    <source>
        <dbReference type="ARBA" id="ARBA00022448"/>
    </source>
</evidence>
<dbReference type="InterPro" id="IPR037682">
    <property type="entry name" value="TonB_C"/>
</dbReference>
<keyword evidence="7" id="KW-0653">Protein transport</keyword>
<dbReference type="Gene3D" id="3.30.1150.10">
    <property type="match status" value="1"/>
</dbReference>
<keyword evidence="10" id="KW-0732">Signal</keyword>
<evidence type="ECO:0000313" key="13">
    <source>
        <dbReference type="Proteomes" id="UP000255233"/>
    </source>
</evidence>
<evidence type="ECO:0000256" key="9">
    <source>
        <dbReference type="ARBA" id="ARBA00023136"/>
    </source>
</evidence>
<dbReference type="PANTHER" id="PTHR33446">
    <property type="entry name" value="PROTEIN TONB-RELATED"/>
    <property type="match status" value="1"/>
</dbReference>
<keyword evidence="4" id="KW-1003">Cell membrane</keyword>
<keyword evidence="6" id="KW-0812">Transmembrane</keyword>
<reference evidence="12 13" key="1">
    <citation type="submission" date="2018-06" db="EMBL/GenBank/DDBJ databases">
        <authorList>
            <consortium name="Pathogen Informatics"/>
            <person name="Doyle S."/>
        </authorList>
    </citation>
    <scope>NUCLEOTIDE SEQUENCE [LARGE SCALE GENOMIC DNA]</scope>
    <source>
        <strain evidence="12 13">NCTC11190</strain>
    </source>
</reference>
<feature type="chain" id="PRO_5017020175" evidence="10">
    <location>
        <begin position="20"/>
        <end position="491"/>
    </location>
</feature>
<dbReference type="InterPro" id="IPR051045">
    <property type="entry name" value="TonB-dependent_transducer"/>
</dbReference>
<evidence type="ECO:0000256" key="6">
    <source>
        <dbReference type="ARBA" id="ARBA00022692"/>
    </source>
</evidence>
<dbReference type="PROSITE" id="PS52015">
    <property type="entry name" value="TONB_CTD"/>
    <property type="match status" value="1"/>
</dbReference>
<comment type="subcellular location">
    <subcellularLocation>
        <location evidence="1">Cell inner membrane</location>
        <topology evidence="1">Single-pass membrane protein</topology>
        <orientation evidence="1">Periplasmic side</orientation>
    </subcellularLocation>
</comment>
<evidence type="ECO:0000259" key="11">
    <source>
        <dbReference type="PROSITE" id="PS52015"/>
    </source>
</evidence>
<evidence type="ECO:0000256" key="4">
    <source>
        <dbReference type="ARBA" id="ARBA00022475"/>
    </source>
</evidence>
<keyword evidence="3" id="KW-0813">Transport</keyword>
<dbReference type="Pfam" id="PF03544">
    <property type="entry name" value="TonB_C"/>
    <property type="match status" value="1"/>
</dbReference>
<feature type="domain" description="TonB C-terminal" evidence="11">
    <location>
        <begin position="401"/>
        <end position="491"/>
    </location>
</feature>
<evidence type="ECO:0000256" key="5">
    <source>
        <dbReference type="ARBA" id="ARBA00022519"/>
    </source>
</evidence>
<keyword evidence="13" id="KW-1185">Reference proteome</keyword>
<dbReference type="STRING" id="880526.GCA_000427365_02025"/>
<evidence type="ECO:0000256" key="8">
    <source>
        <dbReference type="ARBA" id="ARBA00022989"/>
    </source>
</evidence>
<gene>
    <name evidence="12" type="ORF">NCTC11190_01795</name>
</gene>
<dbReference type="GO" id="GO:0098797">
    <property type="term" value="C:plasma membrane protein complex"/>
    <property type="evidence" value="ECO:0007669"/>
    <property type="project" value="TreeGrafter"/>
</dbReference>
<dbReference type="GO" id="GO:0015031">
    <property type="term" value="P:protein transport"/>
    <property type="evidence" value="ECO:0007669"/>
    <property type="project" value="UniProtKB-KW"/>
</dbReference>
<accession>A0A379MS57</accession>
<keyword evidence="9" id="KW-0472">Membrane</keyword>